<gene>
    <name evidence="3" type="ORF">CUT44_32460</name>
</gene>
<dbReference type="Proteomes" id="UP000230407">
    <property type="component" value="Unassembled WGS sequence"/>
</dbReference>
<dbReference type="PROSITE" id="PS51257">
    <property type="entry name" value="PROKAR_LIPOPROTEIN"/>
    <property type="match status" value="1"/>
</dbReference>
<evidence type="ECO:0000313" key="3">
    <source>
        <dbReference type="EMBL" id="PJE93902.1"/>
    </source>
</evidence>
<evidence type="ECO:0000256" key="2">
    <source>
        <dbReference type="SAM" id="SignalP"/>
    </source>
</evidence>
<name>A0A2M8LPQ2_9ACTN</name>
<sequence length="215" mass="21408">MRTRIALLVAPLALVLAACGGGDPNGYGSAASAPPPVSADSSGVEAWSRAPSASAPAEGPADGAGDGSADGREDAGDASAGTSGGSGGTARSRRTAPRVAVQVVESDLGRILADSSGRTLYAFTKDKDGAGDCDADCVAEWPALISPGEVAAGKGADKSLLRQDRRGGGISQAVYGEWPLYYYVGDAGPGELNGQGLDGEWFAVAPDGKLVRKDG</sequence>
<dbReference type="InterPro" id="IPR005297">
    <property type="entry name" value="Lipoprotein_repeat"/>
</dbReference>
<comment type="caution">
    <text evidence="3">The sequence shown here is derived from an EMBL/GenBank/DDBJ whole genome shotgun (WGS) entry which is preliminary data.</text>
</comment>
<keyword evidence="4" id="KW-1185">Reference proteome</keyword>
<protein>
    <recommendedName>
        <fullName evidence="5">Lipoprotein</fullName>
    </recommendedName>
</protein>
<dbReference type="Pfam" id="PF03640">
    <property type="entry name" value="Lipoprotein_15"/>
    <property type="match status" value="2"/>
</dbReference>
<proteinExistence type="predicted"/>
<feature type="chain" id="PRO_5039268742" description="Lipoprotein" evidence="2">
    <location>
        <begin position="21"/>
        <end position="215"/>
    </location>
</feature>
<feature type="compositionally biased region" description="Low complexity" evidence="1">
    <location>
        <begin position="38"/>
        <end position="61"/>
    </location>
</feature>
<evidence type="ECO:0000313" key="4">
    <source>
        <dbReference type="Proteomes" id="UP000230407"/>
    </source>
</evidence>
<keyword evidence="2" id="KW-0732">Signal</keyword>
<dbReference type="PANTHER" id="PTHR39335:SF1">
    <property type="entry name" value="BLL4220 PROTEIN"/>
    <property type="match status" value="1"/>
</dbReference>
<dbReference type="PANTHER" id="PTHR39335">
    <property type="entry name" value="BLL4220 PROTEIN"/>
    <property type="match status" value="1"/>
</dbReference>
<feature type="signal peptide" evidence="2">
    <location>
        <begin position="1"/>
        <end position="20"/>
    </location>
</feature>
<reference evidence="3 4" key="1">
    <citation type="submission" date="2017-11" db="EMBL/GenBank/DDBJ databases">
        <title>Streptomyces carmine sp. nov., a novel actinomycete isolated from Sophora alopecuroides in Xinjiang, China.</title>
        <authorList>
            <person name="Wang Y."/>
            <person name="Luo X."/>
            <person name="Wan C."/>
            <person name="Zhang L."/>
        </authorList>
    </citation>
    <scope>NUCLEOTIDE SEQUENCE [LARGE SCALE GENOMIC DNA]</scope>
    <source>
        <strain evidence="3 4">TRM SA0054</strain>
    </source>
</reference>
<accession>A0A2M8LPQ2</accession>
<dbReference type="EMBL" id="PGGW01000071">
    <property type="protein sequence ID" value="PJE93902.1"/>
    <property type="molecule type" value="Genomic_DNA"/>
</dbReference>
<evidence type="ECO:0008006" key="5">
    <source>
        <dbReference type="Google" id="ProtNLM"/>
    </source>
</evidence>
<evidence type="ECO:0000256" key="1">
    <source>
        <dbReference type="SAM" id="MobiDB-lite"/>
    </source>
</evidence>
<organism evidence="3 4">
    <name type="scientific">Streptomyces carminius</name>
    <dbReference type="NCBI Taxonomy" id="2665496"/>
    <lineage>
        <taxon>Bacteria</taxon>
        <taxon>Bacillati</taxon>
        <taxon>Actinomycetota</taxon>
        <taxon>Actinomycetes</taxon>
        <taxon>Kitasatosporales</taxon>
        <taxon>Streptomycetaceae</taxon>
        <taxon>Streptomyces</taxon>
    </lineage>
</organism>
<feature type="region of interest" description="Disordered" evidence="1">
    <location>
        <begin position="24"/>
        <end position="98"/>
    </location>
</feature>
<dbReference type="AlphaFoldDB" id="A0A2M8LPQ2"/>
<dbReference type="GO" id="GO:0043448">
    <property type="term" value="P:alkane catabolic process"/>
    <property type="evidence" value="ECO:0007669"/>
    <property type="project" value="TreeGrafter"/>
</dbReference>
<dbReference type="RefSeq" id="WP_100205572.1">
    <property type="nucleotide sequence ID" value="NZ_PGGW01000071.1"/>
</dbReference>